<proteinExistence type="predicted"/>
<protein>
    <recommendedName>
        <fullName evidence="1">CN hydrolase domain-containing protein</fullName>
    </recommendedName>
</protein>
<dbReference type="Pfam" id="PF00795">
    <property type="entry name" value="CN_hydrolase"/>
    <property type="match status" value="1"/>
</dbReference>
<dbReference type="InterPro" id="IPR036526">
    <property type="entry name" value="C-N_Hydrolase_sf"/>
</dbReference>
<reference evidence="2" key="1">
    <citation type="submission" date="2018-05" db="EMBL/GenBank/DDBJ databases">
        <authorList>
            <person name="Lanie J.A."/>
            <person name="Ng W.-L."/>
            <person name="Kazmierczak K.M."/>
            <person name="Andrzejewski T.M."/>
            <person name="Davidsen T.M."/>
            <person name="Wayne K.J."/>
            <person name="Tettelin H."/>
            <person name="Glass J.I."/>
            <person name="Rusch D."/>
            <person name="Podicherti R."/>
            <person name="Tsui H.-C.T."/>
            <person name="Winkler M.E."/>
        </authorList>
    </citation>
    <scope>NUCLEOTIDE SEQUENCE</scope>
</reference>
<dbReference type="GO" id="GO:0070773">
    <property type="term" value="F:protein-N-terminal glutamine amidohydrolase activity"/>
    <property type="evidence" value="ECO:0007669"/>
    <property type="project" value="InterPro"/>
</dbReference>
<feature type="domain" description="CN hydrolase" evidence="1">
    <location>
        <begin position="1"/>
        <end position="99"/>
    </location>
</feature>
<dbReference type="Gene3D" id="3.60.110.10">
    <property type="entry name" value="Carbon-nitrogen hydrolase"/>
    <property type="match status" value="1"/>
</dbReference>
<dbReference type="PANTHER" id="PTHR11750">
    <property type="entry name" value="PROTEIN N-TERMINAL AMIDASE"/>
    <property type="match status" value="1"/>
</dbReference>
<evidence type="ECO:0000259" key="1">
    <source>
        <dbReference type="PROSITE" id="PS50263"/>
    </source>
</evidence>
<dbReference type="SUPFAM" id="SSF56317">
    <property type="entry name" value="Carbon-nitrogen hydrolase"/>
    <property type="match status" value="1"/>
</dbReference>
<gene>
    <name evidence="2" type="ORF">METZ01_LOCUS406819</name>
</gene>
<dbReference type="InterPro" id="IPR003010">
    <property type="entry name" value="C-N_Hydrolase"/>
</dbReference>
<dbReference type="PROSITE" id="PS50263">
    <property type="entry name" value="CN_HYDROLASE"/>
    <property type="match status" value="1"/>
</dbReference>
<dbReference type="EMBL" id="UINC01157140">
    <property type="protein sequence ID" value="SVD53965.1"/>
    <property type="molecule type" value="Genomic_DNA"/>
</dbReference>
<name>A0A382W6J0_9ZZZZ</name>
<dbReference type="PANTHER" id="PTHR11750:SF26">
    <property type="entry name" value="PROTEIN N-TERMINAL AMIDASE"/>
    <property type="match status" value="1"/>
</dbReference>
<feature type="non-terminal residue" evidence="2">
    <location>
        <position position="99"/>
    </location>
</feature>
<dbReference type="AlphaFoldDB" id="A0A382W6J0"/>
<sequence length="99" mass="10908">MLVGFIQNNPVFGEVGYNLSKIESLLSKYTADLMVLPELFSTGYHFLNPKEALNFSEPIPEGPTTQSLIRICDKNKTTIIAGIAEQDKNRSYNSAVVVG</sequence>
<dbReference type="InterPro" id="IPR039703">
    <property type="entry name" value="Nta1"/>
</dbReference>
<organism evidence="2">
    <name type="scientific">marine metagenome</name>
    <dbReference type="NCBI Taxonomy" id="408172"/>
    <lineage>
        <taxon>unclassified sequences</taxon>
        <taxon>metagenomes</taxon>
        <taxon>ecological metagenomes</taxon>
    </lineage>
</organism>
<evidence type="ECO:0000313" key="2">
    <source>
        <dbReference type="EMBL" id="SVD53965.1"/>
    </source>
</evidence>
<dbReference type="GO" id="GO:0008418">
    <property type="term" value="F:protein-N-terminal asparagine amidohydrolase activity"/>
    <property type="evidence" value="ECO:0007669"/>
    <property type="project" value="InterPro"/>
</dbReference>
<accession>A0A382W6J0</accession>
<dbReference type="GO" id="GO:0030163">
    <property type="term" value="P:protein catabolic process"/>
    <property type="evidence" value="ECO:0007669"/>
    <property type="project" value="TreeGrafter"/>
</dbReference>